<evidence type="ECO:0000313" key="3">
    <source>
        <dbReference type="Proteomes" id="UP001612741"/>
    </source>
</evidence>
<name>A0ABW7YLE9_9ACTN</name>
<evidence type="ECO:0000259" key="1">
    <source>
        <dbReference type="Pfam" id="PF00550"/>
    </source>
</evidence>
<organism evidence="2 3">
    <name type="scientific">Nonomuraea typhae</name>
    <dbReference type="NCBI Taxonomy" id="2603600"/>
    <lineage>
        <taxon>Bacteria</taxon>
        <taxon>Bacillati</taxon>
        <taxon>Actinomycetota</taxon>
        <taxon>Actinomycetes</taxon>
        <taxon>Streptosporangiales</taxon>
        <taxon>Streptosporangiaceae</taxon>
        <taxon>Nonomuraea</taxon>
    </lineage>
</organism>
<dbReference type="InterPro" id="IPR036736">
    <property type="entry name" value="ACP-like_sf"/>
</dbReference>
<dbReference type="EMBL" id="JBITGY010000001">
    <property type="protein sequence ID" value="MFI6496445.1"/>
    <property type="molecule type" value="Genomic_DNA"/>
</dbReference>
<reference evidence="2 3" key="1">
    <citation type="submission" date="2024-10" db="EMBL/GenBank/DDBJ databases">
        <title>The Natural Products Discovery Center: Release of the First 8490 Sequenced Strains for Exploring Actinobacteria Biosynthetic Diversity.</title>
        <authorList>
            <person name="Kalkreuter E."/>
            <person name="Kautsar S.A."/>
            <person name="Yang D."/>
            <person name="Bader C.D."/>
            <person name="Teijaro C.N."/>
            <person name="Fluegel L."/>
            <person name="Davis C.M."/>
            <person name="Simpson J.R."/>
            <person name="Lauterbach L."/>
            <person name="Steele A.D."/>
            <person name="Gui C."/>
            <person name="Meng S."/>
            <person name="Li G."/>
            <person name="Viehrig K."/>
            <person name="Ye F."/>
            <person name="Su P."/>
            <person name="Kiefer A.F."/>
            <person name="Nichols A."/>
            <person name="Cepeda A.J."/>
            <person name="Yan W."/>
            <person name="Fan B."/>
            <person name="Jiang Y."/>
            <person name="Adhikari A."/>
            <person name="Zheng C.-J."/>
            <person name="Schuster L."/>
            <person name="Cowan T.M."/>
            <person name="Smanski M.J."/>
            <person name="Chevrette M.G."/>
            <person name="De Carvalho L.P.S."/>
            <person name="Shen B."/>
        </authorList>
    </citation>
    <scope>NUCLEOTIDE SEQUENCE [LARGE SCALE GENOMIC DNA]</scope>
    <source>
        <strain evidence="2 3">NPDC050545</strain>
    </source>
</reference>
<evidence type="ECO:0000313" key="2">
    <source>
        <dbReference type="EMBL" id="MFI6496445.1"/>
    </source>
</evidence>
<proteinExistence type="predicted"/>
<protein>
    <submittedName>
        <fullName evidence="2">Phosphopantetheine-binding protein</fullName>
    </submittedName>
</protein>
<comment type="caution">
    <text evidence="2">The sequence shown here is derived from an EMBL/GenBank/DDBJ whole genome shotgun (WGS) entry which is preliminary data.</text>
</comment>
<keyword evidence="3" id="KW-1185">Reference proteome</keyword>
<dbReference type="Proteomes" id="UP001612741">
    <property type="component" value="Unassembled WGS sequence"/>
</dbReference>
<dbReference type="Gene3D" id="1.10.1200.10">
    <property type="entry name" value="ACP-like"/>
    <property type="match status" value="1"/>
</dbReference>
<sequence length="77" mass="8212">MAFTEADLRPLLLAVGLAPDQEDYSLSFDQLHLDSLARVELATRVEDRFGIVLEVAAEQSPADVATLVNAGLGEAVS</sequence>
<feature type="domain" description="Carrier" evidence="1">
    <location>
        <begin position="19"/>
        <end position="56"/>
    </location>
</feature>
<gene>
    <name evidence="2" type="ORF">ACIBG2_03620</name>
</gene>
<accession>A0ABW7YLE9</accession>
<dbReference type="InterPro" id="IPR009081">
    <property type="entry name" value="PP-bd_ACP"/>
</dbReference>
<dbReference type="SUPFAM" id="SSF47336">
    <property type="entry name" value="ACP-like"/>
    <property type="match status" value="1"/>
</dbReference>
<dbReference type="RefSeq" id="WP_397078578.1">
    <property type="nucleotide sequence ID" value="NZ_JBITGY010000001.1"/>
</dbReference>
<dbReference type="Pfam" id="PF00550">
    <property type="entry name" value="PP-binding"/>
    <property type="match status" value="1"/>
</dbReference>